<feature type="transmembrane region" description="Helical" evidence="8">
    <location>
        <begin position="137"/>
        <end position="158"/>
    </location>
</feature>
<organism evidence="9 10">
    <name type="scientific">Thermoflavimicrobium daqui</name>
    <dbReference type="NCBI Taxonomy" id="2137476"/>
    <lineage>
        <taxon>Bacteria</taxon>
        <taxon>Bacillati</taxon>
        <taxon>Bacillota</taxon>
        <taxon>Bacilli</taxon>
        <taxon>Bacillales</taxon>
        <taxon>Thermoactinomycetaceae</taxon>
        <taxon>Thermoflavimicrobium</taxon>
    </lineage>
</organism>
<evidence type="ECO:0000256" key="7">
    <source>
        <dbReference type="ARBA" id="ARBA00023211"/>
    </source>
</evidence>
<feature type="transmembrane region" description="Helical" evidence="8">
    <location>
        <begin position="73"/>
        <end position="91"/>
    </location>
</feature>
<keyword evidence="3 8" id="KW-0812">Transmembrane</keyword>
<dbReference type="InterPro" id="IPR003810">
    <property type="entry name" value="Mntp/YtaF"/>
</dbReference>
<keyword evidence="6 8" id="KW-0472">Membrane</keyword>
<evidence type="ECO:0000313" key="9">
    <source>
        <dbReference type="EMBL" id="RAL23327.1"/>
    </source>
</evidence>
<keyword evidence="2 8" id="KW-1003">Cell membrane</keyword>
<reference evidence="9 10" key="1">
    <citation type="submission" date="2018-06" db="EMBL/GenBank/DDBJ databases">
        <title>Thermoflavimicrobium daqus sp. nov., a thermophilic microbe isolated from Moutai-flavour Daqu.</title>
        <authorList>
            <person name="Wang X."/>
            <person name="Zhou H."/>
        </authorList>
    </citation>
    <scope>NUCLEOTIDE SEQUENCE [LARGE SCALE GENOMIC DNA]</scope>
    <source>
        <strain evidence="9 10">FBKL4.011</strain>
    </source>
</reference>
<keyword evidence="4 8" id="KW-1133">Transmembrane helix</keyword>
<evidence type="ECO:0000256" key="8">
    <source>
        <dbReference type="HAMAP-Rule" id="MF_01521"/>
    </source>
</evidence>
<comment type="caution">
    <text evidence="9">The sequence shown here is derived from an EMBL/GenBank/DDBJ whole genome shotgun (WGS) entry which is preliminary data.</text>
</comment>
<dbReference type="PANTHER" id="PTHR35529">
    <property type="entry name" value="MANGANESE EFFLUX PUMP MNTP-RELATED"/>
    <property type="match status" value="1"/>
</dbReference>
<feature type="transmembrane region" description="Helical" evidence="8">
    <location>
        <begin position="41"/>
        <end position="61"/>
    </location>
</feature>
<dbReference type="GO" id="GO:0005886">
    <property type="term" value="C:plasma membrane"/>
    <property type="evidence" value="ECO:0007669"/>
    <property type="project" value="UniProtKB-SubCell"/>
</dbReference>
<evidence type="ECO:0000256" key="6">
    <source>
        <dbReference type="ARBA" id="ARBA00023136"/>
    </source>
</evidence>
<dbReference type="AlphaFoldDB" id="A0A364K3B5"/>
<keyword evidence="1 8" id="KW-0813">Transport</keyword>
<keyword evidence="10" id="KW-1185">Reference proteome</keyword>
<dbReference type="Pfam" id="PF02659">
    <property type="entry name" value="Mntp"/>
    <property type="match status" value="1"/>
</dbReference>
<dbReference type="EMBL" id="QJKK01000006">
    <property type="protein sequence ID" value="RAL23327.1"/>
    <property type="molecule type" value="Genomic_DNA"/>
</dbReference>
<dbReference type="OrthoDB" id="1679700at2"/>
<feature type="transmembrane region" description="Helical" evidence="8">
    <location>
        <begin position="112"/>
        <end position="131"/>
    </location>
</feature>
<name>A0A364K3B5_9BACL</name>
<evidence type="ECO:0000256" key="3">
    <source>
        <dbReference type="ARBA" id="ARBA00022692"/>
    </source>
</evidence>
<feature type="transmembrane region" description="Helical" evidence="8">
    <location>
        <begin position="6"/>
        <end position="29"/>
    </location>
</feature>
<comment type="subcellular location">
    <subcellularLocation>
        <location evidence="8">Cell membrane</location>
        <topology evidence="8">Multi-pass membrane protein</topology>
    </subcellularLocation>
</comment>
<gene>
    <name evidence="8" type="primary">mntP</name>
    <name evidence="9" type="ORF">DL897_11570</name>
</gene>
<keyword evidence="7 8" id="KW-0464">Manganese</keyword>
<keyword evidence="5 8" id="KW-0406">Ion transport</keyword>
<dbReference type="Proteomes" id="UP000251213">
    <property type="component" value="Unassembled WGS sequence"/>
</dbReference>
<dbReference type="InterPro" id="IPR022929">
    <property type="entry name" value="Put_MntP"/>
</dbReference>
<feature type="transmembrane region" description="Helical" evidence="8">
    <location>
        <begin position="165"/>
        <end position="185"/>
    </location>
</feature>
<evidence type="ECO:0000256" key="5">
    <source>
        <dbReference type="ARBA" id="ARBA00023065"/>
    </source>
</evidence>
<dbReference type="HAMAP" id="MF_01521">
    <property type="entry name" value="MntP_pump"/>
    <property type="match status" value="1"/>
</dbReference>
<dbReference type="GO" id="GO:0005384">
    <property type="term" value="F:manganese ion transmembrane transporter activity"/>
    <property type="evidence" value="ECO:0007669"/>
    <property type="project" value="UniProtKB-UniRule"/>
</dbReference>
<dbReference type="PANTHER" id="PTHR35529:SF1">
    <property type="entry name" value="MANGANESE EFFLUX PUMP MNTP-RELATED"/>
    <property type="match status" value="1"/>
</dbReference>
<protein>
    <recommendedName>
        <fullName evidence="8">Putative manganese efflux pump MntP</fullName>
    </recommendedName>
</protein>
<evidence type="ECO:0000256" key="1">
    <source>
        <dbReference type="ARBA" id="ARBA00022448"/>
    </source>
</evidence>
<comment type="similarity">
    <text evidence="8">Belongs to the MntP (TC 9.B.29) family.</text>
</comment>
<evidence type="ECO:0000256" key="2">
    <source>
        <dbReference type="ARBA" id="ARBA00022475"/>
    </source>
</evidence>
<evidence type="ECO:0000313" key="10">
    <source>
        <dbReference type="Proteomes" id="UP000251213"/>
    </source>
</evidence>
<accession>A0A364K3B5</accession>
<proteinExistence type="inferred from homology"/>
<comment type="function">
    <text evidence="8">Probably functions as a manganese efflux pump.</text>
</comment>
<evidence type="ECO:0000256" key="4">
    <source>
        <dbReference type="ARBA" id="ARBA00022989"/>
    </source>
</evidence>
<sequence length="186" mass="20001">MLSFPEWGQIITLFMIAIALGMDAFSLGIGLGVRGMSIRKMAILSSSIGLFHILMPLLGIWIGQYLNQYMQEIAVMVGGSMLCFLGGNMLWNSFKSEEKETSIQANSLWNMILFSVSVSLDSLSAGLSLGLFSADQWLAVLFFGSAGAIMAGTGLGLGKYIGSWLGSYGEAVGGVILFMLGIKFIW</sequence>
<dbReference type="RefSeq" id="WP_113659312.1">
    <property type="nucleotide sequence ID" value="NZ_KZ845668.1"/>
</dbReference>
<reference evidence="9 10" key="2">
    <citation type="submission" date="2018-06" db="EMBL/GenBank/DDBJ databases">
        <authorList>
            <person name="Zhirakovskaya E."/>
        </authorList>
    </citation>
    <scope>NUCLEOTIDE SEQUENCE [LARGE SCALE GENOMIC DNA]</scope>
    <source>
        <strain evidence="9 10">FBKL4.011</strain>
    </source>
</reference>